<name>A0A4R0NW12_9SPHI</name>
<keyword evidence="4" id="KW-1185">Reference proteome</keyword>
<feature type="coiled-coil region" evidence="1">
    <location>
        <begin position="71"/>
        <end position="106"/>
    </location>
</feature>
<comment type="caution">
    <text evidence="3">The sequence shown here is derived from an EMBL/GenBank/DDBJ whole genome shotgun (WGS) entry which is preliminary data.</text>
</comment>
<evidence type="ECO:0000313" key="3">
    <source>
        <dbReference type="EMBL" id="TCD03224.1"/>
    </source>
</evidence>
<dbReference type="PROSITE" id="PS51534">
    <property type="entry name" value="SEFIR"/>
    <property type="match status" value="1"/>
</dbReference>
<dbReference type="Proteomes" id="UP000293347">
    <property type="component" value="Unassembled WGS sequence"/>
</dbReference>
<evidence type="ECO:0000313" key="4">
    <source>
        <dbReference type="Proteomes" id="UP000293347"/>
    </source>
</evidence>
<reference evidence="3 4" key="1">
    <citation type="submission" date="2019-02" db="EMBL/GenBank/DDBJ databases">
        <title>Pedobacter sp. RP-1-14 sp. nov., isolated from Arctic soil.</title>
        <authorList>
            <person name="Dahal R.H."/>
        </authorList>
    </citation>
    <scope>NUCLEOTIDE SEQUENCE [LARGE SCALE GENOMIC DNA]</scope>
    <source>
        <strain evidence="3 4">RP-1-14</strain>
    </source>
</reference>
<dbReference type="RefSeq" id="WP_131593627.1">
    <property type="nucleotide sequence ID" value="NZ_SJSL01000001.1"/>
</dbReference>
<proteinExistence type="predicted"/>
<dbReference type="InterPro" id="IPR013568">
    <property type="entry name" value="SEFIR_dom"/>
</dbReference>
<dbReference type="OrthoDB" id="5149141at2"/>
<gene>
    <name evidence="3" type="ORF">EZ437_04420</name>
</gene>
<accession>A0A4R0NW12</accession>
<organism evidence="3 4">
    <name type="scientific">Pedobacter psychroterrae</name>
    <dbReference type="NCBI Taxonomy" id="2530453"/>
    <lineage>
        <taxon>Bacteria</taxon>
        <taxon>Pseudomonadati</taxon>
        <taxon>Bacteroidota</taxon>
        <taxon>Sphingobacteriia</taxon>
        <taxon>Sphingobacteriales</taxon>
        <taxon>Sphingobacteriaceae</taxon>
        <taxon>Pedobacter</taxon>
    </lineage>
</organism>
<dbReference type="AlphaFoldDB" id="A0A4R0NW12"/>
<dbReference type="Gene3D" id="3.40.50.10140">
    <property type="entry name" value="Toll/interleukin-1 receptor homology (TIR) domain"/>
    <property type="match status" value="1"/>
</dbReference>
<sequence length="474" mass="54572">MSITTYHSQISKLEKELLDLDKKIIVEHKKMMDKQAKINSVNRSITKNTSVSMIKSKQDQMLRYKKETLTIQQKLNDYEKLKRTKKESLNKKIDALRKEETALQKRQQSLDRIQNGSLNFGRTLQLTPSLKEPEEPQINFMEETNNDTANSSETNRVFISYSWDSKDHEDKVFDFSNYLRDNGFEADIDKKLDQQQTAINFVKMMHIAMNNYPKVIVVLSEGYKERADGFKGGVGTEYELMINDINDNPNKYILASFSGRANEIIPAGFKGRDIVDLSDPEEMTRLFEKLMGHERYVFAEVAKTKPVLPVRLARAFLVAQDVEAPDPISIDPMIKATGDASLFAKQYKHIDFMLKFVFTNTTGSNISGFSYNIKIPRELDLDHYHEADPDGFVSYERSFEGKLFQKQKMSTEGFLIKVAHQNIRRIIESVIKVDVYTEHGPIEKEFLAKELIWIKPGGEQHLEAVPLSPDLFIS</sequence>
<feature type="domain" description="SEFIR" evidence="2">
    <location>
        <begin position="154"/>
        <end position="286"/>
    </location>
</feature>
<dbReference type="EMBL" id="SJSL01000001">
    <property type="protein sequence ID" value="TCD03224.1"/>
    <property type="molecule type" value="Genomic_DNA"/>
</dbReference>
<dbReference type="Pfam" id="PF08357">
    <property type="entry name" value="SEFIR"/>
    <property type="match status" value="1"/>
</dbReference>
<evidence type="ECO:0000259" key="2">
    <source>
        <dbReference type="PROSITE" id="PS51534"/>
    </source>
</evidence>
<protein>
    <recommendedName>
        <fullName evidence="2">SEFIR domain-containing protein</fullName>
    </recommendedName>
</protein>
<keyword evidence="1" id="KW-0175">Coiled coil</keyword>
<dbReference type="InterPro" id="IPR035897">
    <property type="entry name" value="Toll_tir_struct_dom_sf"/>
</dbReference>
<evidence type="ECO:0000256" key="1">
    <source>
        <dbReference type="SAM" id="Coils"/>
    </source>
</evidence>